<evidence type="ECO:0000256" key="6">
    <source>
        <dbReference type="ARBA" id="ARBA00022837"/>
    </source>
</evidence>
<keyword evidence="13" id="KW-1185">Reference proteome</keyword>
<dbReference type="InterPro" id="IPR002048">
    <property type="entry name" value="EF_hand_dom"/>
</dbReference>
<keyword evidence="8" id="KW-0496">Mitochondrion</keyword>
<dbReference type="InterPro" id="IPR018247">
    <property type="entry name" value="EF_Hand_1_Ca_BS"/>
</dbReference>
<evidence type="ECO:0000256" key="8">
    <source>
        <dbReference type="ARBA" id="ARBA00023128"/>
    </source>
</evidence>
<keyword evidence="9" id="KW-0472">Membrane</keyword>
<dbReference type="InParanoid" id="G1KB96"/>
<keyword evidence="4" id="KW-0677">Repeat</keyword>
<dbReference type="GO" id="GO:0051560">
    <property type="term" value="P:mitochondrial calcium ion homeostasis"/>
    <property type="evidence" value="ECO:0000318"/>
    <property type="project" value="GO_Central"/>
</dbReference>
<dbReference type="InterPro" id="IPR039800">
    <property type="entry name" value="MICU1/2/3"/>
</dbReference>
<dbReference type="GO" id="GO:0046982">
    <property type="term" value="F:protein heterodimerization activity"/>
    <property type="evidence" value="ECO:0007669"/>
    <property type="project" value="Ensembl"/>
</dbReference>
<reference evidence="12" key="2">
    <citation type="submission" date="2025-08" db="UniProtKB">
        <authorList>
            <consortium name="Ensembl"/>
        </authorList>
    </citation>
    <scope>IDENTIFICATION</scope>
</reference>
<dbReference type="GO" id="GO:0061891">
    <property type="term" value="F:calcium ion sensor activity"/>
    <property type="evidence" value="ECO:0007669"/>
    <property type="project" value="Ensembl"/>
</dbReference>
<keyword evidence="5" id="KW-0999">Mitochondrion inner membrane</keyword>
<dbReference type="Bgee" id="ENSACAG00000002833">
    <property type="expression patterns" value="Expressed in adrenal gland and 13 other cell types or tissues"/>
</dbReference>
<dbReference type="Proteomes" id="UP000001646">
    <property type="component" value="Chromosome 3"/>
</dbReference>
<dbReference type="Gene3D" id="1.10.238.10">
    <property type="entry name" value="EF-hand"/>
    <property type="match status" value="2"/>
</dbReference>
<comment type="subcellular location">
    <subcellularLocation>
        <location evidence="1">Mitochondrion inner membrane</location>
    </subcellularLocation>
    <subcellularLocation>
        <location evidence="2">Mitochondrion intermembrane space</location>
    </subcellularLocation>
</comment>
<evidence type="ECO:0000256" key="7">
    <source>
        <dbReference type="ARBA" id="ARBA00022946"/>
    </source>
</evidence>
<dbReference type="FunFam" id="1.10.238.10:FF:000149">
    <property type="entry name" value="Mitochondrial calcium uptake family member 3"/>
    <property type="match status" value="1"/>
</dbReference>
<dbReference type="GO" id="GO:0005246">
    <property type="term" value="F:calcium channel regulator activity"/>
    <property type="evidence" value="ECO:0007669"/>
    <property type="project" value="Ensembl"/>
</dbReference>
<proteinExistence type="predicted"/>
<evidence type="ECO:0000256" key="4">
    <source>
        <dbReference type="ARBA" id="ARBA00022737"/>
    </source>
</evidence>
<evidence type="ECO:0000256" key="9">
    <source>
        <dbReference type="ARBA" id="ARBA00023136"/>
    </source>
</evidence>
<dbReference type="HOGENOM" id="CLU_027103_0_1_1"/>
<dbReference type="Ensembl" id="ENSACAT00000002856.4">
    <property type="protein sequence ID" value="ENSACAP00000002786.4"/>
    <property type="gene ID" value="ENSACAG00000002833.4"/>
</dbReference>
<dbReference type="GO" id="GO:0051561">
    <property type="term" value="P:positive regulation of mitochondrial calcium ion concentration"/>
    <property type="evidence" value="ECO:0007669"/>
    <property type="project" value="Ensembl"/>
</dbReference>
<dbReference type="AlphaFoldDB" id="G1KB96"/>
<name>G1KB96_ANOCA</name>
<feature type="domain" description="EF-hand" evidence="11">
    <location>
        <begin position="260"/>
        <end position="295"/>
    </location>
</feature>
<dbReference type="InterPro" id="IPR011992">
    <property type="entry name" value="EF-hand-dom_pair"/>
</dbReference>
<evidence type="ECO:0000256" key="10">
    <source>
        <dbReference type="ARBA" id="ARBA00023157"/>
    </source>
</evidence>
<evidence type="ECO:0000256" key="2">
    <source>
        <dbReference type="ARBA" id="ARBA00004569"/>
    </source>
</evidence>
<evidence type="ECO:0000256" key="1">
    <source>
        <dbReference type="ARBA" id="ARBA00004273"/>
    </source>
</evidence>
<evidence type="ECO:0000259" key="11">
    <source>
        <dbReference type="PROSITE" id="PS50222"/>
    </source>
</evidence>
<dbReference type="GO" id="GO:0005758">
    <property type="term" value="C:mitochondrial intermembrane space"/>
    <property type="evidence" value="ECO:0007669"/>
    <property type="project" value="UniProtKB-SubCell"/>
</dbReference>
<dbReference type="PROSITE" id="PS50222">
    <property type="entry name" value="EF_HAND_2"/>
    <property type="match status" value="1"/>
</dbReference>
<evidence type="ECO:0000256" key="3">
    <source>
        <dbReference type="ARBA" id="ARBA00022723"/>
    </source>
</evidence>
<sequence>MAERLSIRKKRFMEFASLEYEGEYYMTPRDFLFSVMFDKSGRKCCKTLAKKLDSALANVAKAKPGPTFFRDLGDKGLISYTEYLFLLTILTKPQTGFHIAFKMLDADGNEQVEKKEFFKEPELEDCGINTMLLVHFFGRRGKEKLHYCEFHRFMQNLQTEVQEMEFIQFAKGLTCMRKEDFVEWLLYFTEEENNEIYWQNVKERIQAGESISMEEFKTFCQFTNRLEDFSIALKMFTIASRPVKQAEFKRAVKVVTGLELSENILDTIFKIFDLDGDNCLSHTEFLGVLKNRMHRGLRVPQQQGVEGYWKCVKRETIKGAKEVWKRTGKSPF</sequence>
<evidence type="ECO:0000313" key="13">
    <source>
        <dbReference type="Proteomes" id="UP000001646"/>
    </source>
</evidence>
<accession>G1KB96</accession>
<dbReference type="PANTHER" id="PTHR12294">
    <property type="entry name" value="EF HAND DOMAIN FAMILY A1,A2-RELATED"/>
    <property type="match status" value="1"/>
</dbReference>
<dbReference type="eggNOG" id="KOG2643">
    <property type="taxonomic scope" value="Eukaryota"/>
</dbReference>
<dbReference type="STRING" id="28377.ENSACAP00000002786"/>
<dbReference type="GO" id="GO:0036444">
    <property type="term" value="P:calcium import into the mitochondrion"/>
    <property type="evidence" value="ECO:0000318"/>
    <property type="project" value="GO_Central"/>
</dbReference>
<evidence type="ECO:0000256" key="5">
    <source>
        <dbReference type="ARBA" id="ARBA00022792"/>
    </source>
</evidence>
<gene>
    <name evidence="12" type="primary">MICU2</name>
</gene>
<dbReference type="SUPFAM" id="SSF47473">
    <property type="entry name" value="EF-hand"/>
    <property type="match status" value="1"/>
</dbReference>
<reference evidence="12" key="3">
    <citation type="submission" date="2025-09" db="UniProtKB">
        <authorList>
            <consortium name="Ensembl"/>
        </authorList>
    </citation>
    <scope>IDENTIFICATION</scope>
</reference>
<evidence type="ECO:0000313" key="12">
    <source>
        <dbReference type="Ensembl" id="ENSACAP00000002786.4"/>
    </source>
</evidence>
<dbReference type="GeneTree" id="ENSGT00950000183079"/>
<reference evidence="12 13" key="1">
    <citation type="submission" date="2009-12" db="EMBL/GenBank/DDBJ databases">
        <title>The Genome Sequence of Anolis carolinensis (Green Anole Lizard).</title>
        <authorList>
            <consortium name="The Genome Sequencing Platform"/>
            <person name="Di Palma F."/>
            <person name="Alfoldi J."/>
            <person name="Heiman D."/>
            <person name="Young S."/>
            <person name="Grabherr M."/>
            <person name="Johnson J."/>
            <person name="Lander E.S."/>
            <person name="Lindblad-Toh K."/>
        </authorList>
    </citation>
    <scope>NUCLEOTIDE SEQUENCE [LARGE SCALE GENOMIC DNA]</scope>
    <source>
        <strain evidence="12 13">JBL SC #1</strain>
    </source>
</reference>
<dbReference type="PANTHER" id="PTHR12294:SF3">
    <property type="entry name" value="CALCIUM UPTAKE PROTEIN 2, MITOCHONDRIAL"/>
    <property type="match status" value="1"/>
</dbReference>
<dbReference type="GO" id="GO:0005509">
    <property type="term" value="F:calcium ion binding"/>
    <property type="evidence" value="ECO:0000318"/>
    <property type="project" value="GO_Central"/>
</dbReference>
<dbReference type="GO" id="GO:0051562">
    <property type="term" value="P:negative regulation of mitochondrial calcium ion concentration"/>
    <property type="evidence" value="ECO:0007669"/>
    <property type="project" value="Ensembl"/>
</dbReference>
<dbReference type="GO" id="GO:0071277">
    <property type="term" value="P:cellular response to calcium ion"/>
    <property type="evidence" value="ECO:0007669"/>
    <property type="project" value="Ensembl"/>
</dbReference>
<keyword evidence="7" id="KW-0809">Transit peptide</keyword>
<keyword evidence="6" id="KW-0106">Calcium</keyword>
<protein>
    <submittedName>
        <fullName evidence="12">Mitochondrial calcium uptake 2</fullName>
    </submittedName>
</protein>
<dbReference type="GO" id="GO:1990246">
    <property type="term" value="C:uniplex complex"/>
    <property type="evidence" value="ECO:0000318"/>
    <property type="project" value="GO_Central"/>
</dbReference>
<dbReference type="Pfam" id="PF13833">
    <property type="entry name" value="EF-hand_8"/>
    <property type="match status" value="1"/>
</dbReference>
<keyword evidence="3" id="KW-0479">Metal-binding</keyword>
<keyword evidence="10" id="KW-1015">Disulfide bond</keyword>
<organism evidence="12 13">
    <name type="scientific">Anolis carolinensis</name>
    <name type="common">Green anole</name>
    <name type="synonym">American chameleon</name>
    <dbReference type="NCBI Taxonomy" id="28377"/>
    <lineage>
        <taxon>Eukaryota</taxon>
        <taxon>Metazoa</taxon>
        <taxon>Chordata</taxon>
        <taxon>Craniata</taxon>
        <taxon>Vertebrata</taxon>
        <taxon>Euteleostomi</taxon>
        <taxon>Lepidosauria</taxon>
        <taxon>Squamata</taxon>
        <taxon>Bifurcata</taxon>
        <taxon>Unidentata</taxon>
        <taxon>Episquamata</taxon>
        <taxon>Toxicofera</taxon>
        <taxon>Iguania</taxon>
        <taxon>Dactyloidae</taxon>
        <taxon>Anolis</taxon>
    </lineage>
</organism>
<dbReference type="PROSITE" id="PS00018">
    <property type="entry name" value="EF_HAND_1"/>
    <property type="match status" value="1"/>
</dbReference>